<keyword evidence="3 7" id="KW-0812">Transmembrane</keyword>
<comment type="subcellular location">
    <subcellularLocation>
        <location evidence="1">Cell membrane</location>
        <topology evidence="1">Multi-pass membrane protein</topology>
    </subcellularLocation>
</comment>
<dbReference type="InterPro" id="IPR001123">
    <property type="entry name" value="LeuE-type"/>
</dbReference>
<keyword evidence="4" id="KW-0029">Amino-acid transport</keyword>
<feature type="transmembrane region" description="Helical" evidence="7">
    <location>
        <begin position="191"/>
        <end position="211"/>
    </location>
</feature>
<gene>
    <name evidence="8" type="ORF">HA49_00505</name>
</gene>
<protein>
    <submittedName>
        <fullName evidence="8">Threonine transporter RhtB</fullName>
    </submittedName>
</protein>
<evidence type="ECO:0000256" key="6">
    <source>
        <dbReference type="ARBA" id="ARBA00023136"/>
    </source>
</evidence>
<dbReference type="PANTHER" id="PTHR30086:SF20">
    <property type="entry name" value="ARGININE EXPORTER PROTEIN ARGO-RELATED"/>
    <property type="match status" value="1"/>
</dbReference>
<accession>A0A095TU77</accession>
<keyword evidence="5 7" id="KW-1133">Transmembrane helix</keyword>
<keyword evidence="4" id="KW-0813">Transport</keyword>
<evidence type="ECO:0000313" key="8">
    <source>
        <dbReference type="EMBL" id="KGD80187.1"/>
    </source>
</evidence>
<feature type="transmembrane region" description="Helical" evidence="7">
    <location>
        <begin position="45"/>
        <end position="69"/>
    </location>
</feature>
<dbReference type="Proteomes" id="UP000029577">
    <property type="component" value="Unassembled WGS sequence"/>
</dbReference>
<evidence type="ECO:0000313" key="9">
    <source>
        <dbReference type="Proteomes" id="UP000029577"/>
    </source>
</evidence>
<keyword evidence="6 7" id="KW-0472">Membrane</keyword>
<evidence type="ECO:0000256" key="1">
    <source>
        <dbReference type="ARBA" id="ARBA00004651"/>
    </source>
</evidence>
<dbReference type="RefSeq" id="WP_038015524.1">
    <property type="nucleotide sequence ID" value="NZ_JPKR02000005.1"/>
</dbReference>
<organism evidence="8 9">
    <name type="scientific">Tatumella morbirosei</name>
    <dbReference type="NCBI Taxonomy" id="642227"/>
    <lineage>
        <taxon>Bacteria</taxon>
        <taxon>Pseudomonadati</taxon>
        <taxon>Pseudomonadota</taxon>
        <taxon>Gammaproteobacteria</taxon>
        <taxon>Enterobacterales</taxon>
        <taxon>Erwiniaceae</taxon>
        <taxon>Tatumella</taxon>
    </lineage>
</organism>
<evidence type="ECO:0000256" key="2">
    <source>
        <dbReference type="ARBA" id="ARBA00022475"/>
    </source>
</evidence>
<dbReference type="OrthoDB" id="581870at2"/>
<keyword evidence="9" id="KW-1185">Reference proteome</keyword>
<name>A0A095TU77_9GAMM</name>
<evidence type="ECO:0000256" key="5">
    <source>
        <dbReference type="ARBA" id="ARBA00022989"/>
    </source>
</evidence>
<dbReference type="PANTHER" id="PTHR30086">
    <property type="entry name" value="ARGININE EXPORTER PROTEIN ARGO"/>
    <property type="match status" value="1"/>
</dbReference>
<dbReference type="GO" id="GO:0015171">
    <property type="term" value="F:amino acid transmembrane transporter activity"/>
    <property type="evidence" value="ECO:0007669"/>
    <property type="project" value="TreeGrafter"/>
</dbReference>
<sequence>MSLLHLLFPEHFWLLALAHFVALLSPGPDFFLLSSYALRYRVRGSAGVCCGIAAGNGGYIVLAIAGWSGLSHTPWLYSLTELAGAGYLLWAGWQLSRSQPDSRLPKTVTGQCPSFSRQFFSGLASSALNPKNALFYLALLTSVTGPDITLLQQISCGVWMVMVVLLWDLGVAGLLGLKGIRQRLSGILWRLERLAGGILILFAVIILWRWAGFSL</sequence>
<dbReference type="Pfam" id="PF01810">
    <property type="entry name" value="LysE"/>
    <property type="match status" value="1"/>
</dbReference>
<keyword evidence="2" id="KW-1003">Cell membrane</keyword>
<dbReference type="AlphaFoldDB" id="A0A095TU77"/>
<dbReference type="EMBL" id="JPKR02000005">
    <property type="protein sequence ID" value="KGD80187.1"/>
    <property type="molecule type" value="Genomic_DNA"/>
</dbReference>
<feature type="transmembrane region" description="Helical" evidence="7">
    <location>
        <begin position="12"/>
        <end position="33"/>
    </location>
</feature>
<evidence type="ECO:0000256" key="7">
    <source>
        <dbReference type="SAM" id="Phobius"/>
    </source>
</evidence>
<dbReference type="STRING" id="642227.HA49_00505"/>
<evidence type="ECO:0000256" key="3">
    <source>
        <dbReference type="ARBA" id="ARBA00022692"/>
    </source>
</evidence>
<reference evidence="8" key="1">
    <citation type="submission" date="2014-12" db="EMBL/GenBank/DDBJ databases">
        <title>The draft genome of the Tatumella morbirosei type strain, LMG23360T isolated from pineapple rot.</title>
        <authorList>
            <person name="Smits T.H."/>
            <person name="Palmer M."/>
            <person name="Venter S.N."/>
            <person name="Duffy B."/>
            <person name="Steenkamp E.T."/>
            <person name="Chan W.Y."/>
            <person name="Coutinho T.A."/>
            <person name="Coetzee M.P."/>
            <person name="De Maayer P."/>
        </authorList>
    </citation>
    <scope>NUCLEOTIDE SEQUENCE [LARGE SCALE GENOMIC DNA]</scope>
    <source>
        <strain evidence="8">LMG 23360</strain>
    </source>
</reference>
<comment type="caution">
    <text evidence="8">The sequence shown here is derived from an EMBL/GenBank/DDBJ whole genome shotgun (WGS) entry which is preliminary data.</text>
</comment>
<feature type="transmembrane region" description="Helical" evidence="7">
    <location>
        <begin position="157"/>
        <end position="179"/>
    </location>
</feature>
<dbReference type="eggNOG" id="COG1280">
    <property type="taxonomic scope" value="Bacteria"/>
</dbReference>
<proteinExistence type="predicted"/>
<evidence type="ECO:0000256" key="4">
    <source>
        <dbReference type="ARBA" id="ARBA00022970"/>
    </source>
</evidence>
<dbReference type="GO" id="GO:0005886">
    <property type="term" value="C:plasma membrane"/>
    <property type="evidence" value="ECO:0007669"/>
    <property type="project" value="UniProtKB-SubCell"/>
</dbReference>